<dbReference type="PANTHER" id="PTHR42734">
    <property type="entry name" value="METAL TRANSPORT SYSTEM ATP-BINDING PROTEIN TM_0124-RELATED"/>
    <property type="match status" value="1"/>
</dbReference>
<dbReference type="AlphaFoldDB" id="A0A6L5YTZ2"/>
<dbReference type="Proteomes" id="UP000474024">
    <property type="component" value="Unassembled WGS sequence"/>
</dbReference>
<evidence type="ECO:0000259" key="5">
    <source>
        <dbReference type="PROSITE" id="PS50893"/>
    </source>
</evidence>
<proteinExistence type="inferred from homology"/>
<sequence length="225" mass="25803">MAQITCQNLAIGYDGRSILRNINFSVNEGDYLCIIGENGTGKSTLMRTLLRLQQPVSGMIQYGDGLKNNEIGYLPQQTMIQKDFPSSVREIILSGCQNRLGLRPFYSRKEKKHADQIMEKLKITELEHRCYRELSGGQQQRVLLARALCATDKILLLDEPVSGLDPIVTKEMYRLIKRINRDDKITVIMISHDIRAAIEYSSHIMHVGETMFYGTTEEYESRWLI</sequence>
<evidence type="ECO:0000256" key="4">
    <source>
        <dbReference type="ARBA" id="ARBA00022840"/>
    </source>
</evidence>
<feature type="domain" description="ABC transporter" evidence="5">
    <location>
        <begin position="4"/>
        <end position="225"/>
    </location>
</feature>
<dbReference type="PROSITE" id="PS50893">
    <property type="entry name" value="ABC_TRANSPORTER_2"/>
    <property type="match status" value="1"/>
</dbReference>
<name>A0A6L5YTZ2_9FIRM</name>
<evidence type="ECO:0000313" key="6">
    <source>
        <dbReference type="EMBL" id="MST76023.1"/>
    </source>
</evidence>
<dbReference type="PANTHER" id="PTHR42734:SF17">
    <property type="entry name" value="METAL TRANSPORT SYSTEM ATP-BINDING PROTEIN TM_0124-RELATED"/>
    <property type="match status" value="1"/>
</dbReference>
<reference evidence="6 7" key="1">
    <citation type="submission" date="2019-08" db="EMBL/GenBank/DDBJ databases">
        <title>In-depth cultivation of the pig gut microbiome towards novel bacterial diversity and tailored functional studies.</title>
        <authorList>
            <person name="Wylensek D."/>
            <person name="Hitch T.C.A."/>
            <person name="Clavel T."/>
        </authorList>
    </citation>
    <scope>NUCLEOTIDE SEQUENCE [LARGE SCALE GENOMIC DNA]</scope>
    <source>
        <strain evidence="6 7">MUC/MUC-530-WT-4D</strain>
    </source>
</reference>
<dbReference type="PROSITE" id="PS00211">
    <property type="entry name" value="ABC_TRANSPORTER_1"/>
    <property type="match status" value="1"/>
</dbReference>
<dbReference type="GO" id="GO:0016887">
    <property type="term" value="F:ATP hydrolysis activity"/>
    <property type="evidence" value="ECO:0007669"/>
    <property type="project" value="InterPro"/>
</dbReference>
<evidence type="ECO:0000313" key="7">
    <source>
        <dbReference type="Proteomes" id="UP000474024"/>
    </source>
</evidence>
<gene>
    <name evidence="6" type="ORF">FYJ75_13685</name>
</gene>
<dbReference type="InterPro" id="IPR003593">
    <property type="entry name" value="AAA+_ATPase"/>
</dbReference>
<keyword evidence="3" id="KW-0547">Nucleotide-binding</keyword>
<comment type="caution">
    <text evidence="6">The sequence shown here is derived from an EMBL/GenBank/DDBJ whole genome shotgun (WGS) entry which is preliminary data.</text>
</comment>
<protein>
    <submittedName>
        <fullName evidence="6">Metal ABC transporter ATP-binding protein</fullName>
    </submittedName>
</protein>
<evidence type="ECO:0000256" key="2">
    <source>
        <dbReference type="ARBA" id="ARBA00022448"/>
    </source>
</evidence>
<dbReference type="RefSeq" id="WP_154430983.1">
    <property type="nucleotide sequence ID" value="NZ_VUNI01000036.1"/>
</dbReference>
<keyword evidence="2" id="KW-0813">Transport</keyword>
<organism evidence="6 7">
    <name type="scientific">Roseburia porci</name>
    <dbReference type="NCBI Taxonomy" id="2605790"/>
    <lineage>
        <taxon>Bacteria</taxon>
        <taxon>Bacillati</taxon>
        <taxon>Bacillota</taxon>
        <taxon>Clostridia</taxon>
        <taxon>Lachnospirales</taxon>
        <taxon>Lachnospiraceae</taxon>
        <taxon>Roseburia</taxon>
    </lineage>
</organism>
<evidence type="ECO:0000256" key="3">
    <source>
        <dbReference type="ARBA" id="ARBA00022741"/>
    </source>
</evidence>
<comment type="similarity">
    <text evidence="1">Belongs to the ABC transporter superfamily.</text>
</comment>
<dbReference type="SUPFAM" id="SSF52540">
    <property type="entry name" value="P-loop containing nucleoside triphosphate hydrolases"/>
    <property type="match status" value="1"/>
</dbReference>
<dbReference type="InterPro" id="IPR017871">
    <property type="entry name" value="ABC_transporter-like_CS"/>
</dbReference>
<accession>A0A6L5YTZ2</accession>
<dbReference type="SMART" id="SM00382">
    <property type="entry name" value="AAA"/>
    <property type="match status" value="1"/>
</dbReference>
<dbReference type="InterPro" id="IPR003439">
    <property type="entry name" value="ABC_transporter-like_ATP-bd"/>
</dbReference>
<dbReference type="Gene3D" id="3.40.50.300">
    <property type="entry name" value="P-loop containing nucleotide triphosphate hydrolases"/>
    <property type="match status" value="1"/>
</dbReference>
<keyword evidence="4 6" id="KW-0067">ATP-binding</keyword>
<dbReference type="EMBL" id="VUNI01000036">
    <property type="protein sequence ID" value="MST76023.1"/>
    <property type="molecule type" value="Genomic_DNA"/>
</dbReference>
<dbReference type="InterPro" id="IPR027417">
    <property type="entry name" value="P-loop_NTPase"/>
</dbReference>
<evidence type="ECO:0000256" key="1">
    <source>
        <dbReference type="ARBA" id="ARBA00005417"/>
    </source>
</evidence>
<dbReference type="GO" id="GO:0005524">
    <property type="term" value="F:ATP binding"/>
    <property type="evidence" value="ECO:0007669"/>
    <property type="project" value="UniProtKB-KW"/>
</dbReference>
<dbReference type="Pfam" id="PF00005">
    <property type="entry name" value="ABC_tran"/>
    <property type="match status" value="1"/>
</dbReference>
<keyword evidence="7" id="KW-1185">Reference proteome</keyword>
<dbReference type="InterPro" id="IPR050153">
    <property type="entry name" value="Metal_Ion_Import_ABC"/>
</dbReference>